<sequence>MRGSEHTELSRRTVRGARAIKRRASSSRRKKRAERNKYRRRPRTGLSRTSPGETLIRRWRSVLPAHRCSVPPGDEAETLFPLLAPSIHGRSPPTPSTTTSTDARPPFAMFPLSSSQHRHRSALASSTYGTLQTSRSRHGLPDRVHSLQKLTGHISSCCTPRPVIRPGRPDRRAAERS</sequence>
<protein>
    <submittedName>
        <fullName evidence="2">Uncharacterized protein</fullName>
    </submittedName>
</protein>
<evidence type="ECO:0000313" key="3">
    <source>
        <dbReference type="Proteomes" id="UP000193067"/>
    </source>
</evidence>
<dbReference type="EMBL" id="KZ084114">
    <property type="protein sequence ID" value="OSD01081.1"/>
    <property type="molecule type" value="Genomic_DNA"/>
</dbReference>
<feature type="region of interest" description="Disordered" evidence="1">
    <location>
        <begin position="85"/>
        <end position="105"/>
    </location>
</feature>
<reference evidence="2 3" key="1">
    <citation type="journal article" date="2015" name="Biotechnol. Biofuels">
        <title>Enhanced degradation of softwood versus hardwood by the white-rot fungus Pycnoporus coccineus.</title>
        <authorList>
            <person name="Couturier M."/>
            <person name="Navarro D."/>
            <person name="Chevret D."/>
            <person name="Henrissat B."/>
            <person name="Piumi F."/>
            <person name="Ruiz-Duenas F.J."/>
            <person name="Martinez A.T."/>
            <person name="Grigoriev I.V."/>
            <person name="Riley R."/>
            <person name="Lipzen A."/>
            <person name="Berrin J.G."/>
            <person name="Master E.R."/>
            <person name="Rosso M.N."/>
        </authorList>
    </citation>
    <scope>NUCLEOTIDE SEQUENCE [LARGE SCALE GENOMIC DNA]</scope>
    <source>
        <strain evidence="2 3">BRFM310</strain>
    </source>
</reference>
<evidence type="ECO:0000313" key="2">
    <source>
        <dbReference type="EMBL" id="OSD01081.1"/>
    </source>
</evidence>
<feature type="region of interest" description="Disordered" evidence="1">
    <location>
        <begin position="1"/>
        <end position="52"/>
    </location>
</feature>
<organism evidence="2 3">
    <name type="scientific">Trametes coccinea (strain BRFM310)</name>
    <name type="common">Pycnoporus coccineus</name>
    <dbReference type="NCBI Taxonomy" id="1353009"/>
    <lineage>
        <taxon>Eukaryota</taxon>
        <taxon>Fungi</taxon>
        <taxon>Dikarya</taxon>
        <taxon>Basidiomycota</taxon>
        <taxon>Agaricomycotina</taxon>
        <taxon>Agaricomycetes</taxon>
        <taxon>Polyporales</taxon>
        <taxon>Polyporaceae</taxon>
        <taxon>Trametes</taxon>
    </lineage>
</organism>
<gene>
    <name evidence="2" type="ORF">PYCCODRAFT_574122</name>
</gene>
<feature type="compositionally biased region" description="Basic residues" evidence="1">
    <location>
        <begin position="12"/>
        <end position="43"/>
    </location>
</feature>
<feature type="compositionally biased region" description="Basic and acidic residues" evidence="1">
    <location>
        <begin position="1"/>
        <end position="11"/>
    </location>
</feature>
<dbReference type="AlphaFoldDB" id="A0A1Y2ILJ9"/>
<name>A0A1Y2ILJ9_TRAC3</name>
<keyword evidence="3" id="KW-1185">Reference proteome</keyword>
<feature type="compositionally biased region" description="Basic and acidic residues" evidence="1">
    <location>
        <begin position="167"/>
        <end position="177"/>
    </location>
</feature>
<dbReference type="Proteomes" id="UP000193067">
    <property type="component" value="Unassembled WGS sequence"/>
</dbReference>
<accession>A0A1Y2ILJ9</accession>
<evidence type="ECO:0000256" key="1">
    <source>
        <dbReference type="SAM" id="MobiDB-lite"/>
    </source>
</evidence>
<proteinExistence type="predicted"/>
<feature type="region of interest" description="Disordered" evidence="1">
    <location>
        <begin position="155"/>
        <end position="177"/>
    </location>
</feature>